<dbReference type="PANTHER" id="PTHR13510">
    <property type="entry name" value="FYVE-FINGER-CONTAINING RAB5 EFFECTOR PROTEIN RABENOSYN-5-RELATED"/>
    <property type="match status" value="1"/>
</dbReference>
<proteinExistence type="predicted"/>
<gene>
    <name evidence="2" type="ORF">PF005_g24260</name>
    <name evidence="1" type="ORF">PF006_g23555</name>
</gene>
<name>A0A6A3RIV7_9STRA</name>
<reference evidence="3 4" key="1">
    <citation type="submission" date="2018-08" db="EMBL/GenBank/DDBJ databases">
        <title>Genomic investigation of the strawberry pathogen Phytophthora fragariae indicates pathogenicity is determined by transcriptional variation in three key races.</title>
        <authorList>
            <person name="Adams T.M."/>
            <person name="Armitage A.D."/>
            <person name="Sobczyk M.K."/>
            <person name="Bates H.J."/>
            <person name="Dunwell J.M."/>
            <person name="Nellist C.F."/>
            <person name="Harrison R.J."/>
        </authorList>
    </citation>
    <scope>NUCLEOTIDE SEQUENCE [LARGE SCALE GENOMIC DNA]</scope>
    <source>
        <strain evidence="2 3">NOV-27</strain>
        <strain evidence="1 4">NOV-5</strain>
    </source>
</reference>
<evidence type="ECO:0000313" key="1">
    <source>
        <dbReference type="EMBL" id="KAE9097553.1"/>
    </source>
</evidence>
<dbReference type="PANTHER" id="PTHR13510:SF44">
    <property type="entry name" value="RABENOSYN-5"/>
    <property type="match status" value="1"/>
</dbReference>
<dbReference type="EMBL" id="QXGB01002434">
    <property type="protein sequence ID" value="KAE9178018.1"/>
    <property type="molecule type" value="Genomic_DNA"/>
</dbReference>
<dbReference type="Proteomes" id="UP000433483">
    <property type="component" value="Unassembled WGS sequence"/>
</dbReference>
<organism evidence="1 4">
    <name type="scientific">Phytophthora fragariae</name>
    <dbReference type="NCBI Taxonomy" id="53985"/>
    <lineage>
        <taxon>Eukaryota</taxon>
        <taxon>Sar</taxon>
        <taxon>Stramenopiles</taxon>
        <taxon>Oomycota</taxon>
        <taxon>Peronosporomycetes</taxon>
        <taxon>Peronosporales</taxon>
        <taxon>Peronosporaceae</taxon>
        <taxon>Phytophthora</taxon>
    </lineage>
</organism>
<evidence type="ECO:0000313" key="4">
    <source>
        <dbReference type="Proteomes" id="UP000440732"/>
    </source>
</evidence>
<evidence type="ECO:0000313" key="2">
    <source>
        <dbReference type="EMBL" id="KAE9178018.1"/>
    </source>
</evidence>
<accession>A0A6A3RIV7</accession>
<dbReference type="AlphaFoldDB" id="A0A6A3RIV7"/>
<keyword evidence="3" id="KW-1185">Reference proteome</keyword>
<dbReference type="Proteomes" id="UP000440732">
    <property type="component" value="Unassembled WGS sequence"/>
</dbReference>
<comment type="caution">
    <text evidence="1">The sequence shown here is derived from an EMBL/GenBank/DDBJ whole genome shotgun (WGS) entry which is preliminary data.</text>
</comment>
<dbReference type="OrthoDB" id="160492at2759"/>
<dbReference type="EMBL" id="QXGA01002450">
    <property type="protein sequence ID" value="KAE9097553.1"/>
    <property type="molecule type" value="Genomic_DNA"/>
</dbReference>
<protein>
    <submittedName>
        <fullName evidence="1">Uncharacterized protein</fullName>
    </submittedName>
</protein>
<evidence type="ECO:0000313" key="3">
    <source>
        <dbReference type="Proteomes" id="UP000433483"/>
    </source>
</evidence>
<dbReference type="InterPro" id="IPR052727">
    <property type="entry name" value="Rab4/Rab5_effector"/>
</dbReference>
<sequence>MVKGRFIVNPFTELALTEHDHEQLKDLANSLIMANLEKYSTYQDEKKKRVDPRRWKLCKQRQGIKMYVERPGTASAGENITGNGLPLIWGLGNKEGKLDDLMFGLVSPTLEAMRVKASEVTSMSSLDVARALLLASGKAFRPISGFQSSVSSDGFSTNSMVSDYD</sequence>